<dbReference type="InterPro" id="IPR011057">
    <property type="entry name" value="Mss4-like_sf"/>
</dbReference>
<keyword evidence="4" id="KW-0456">Lyase</keyword>
<dbReference type="EMBL" id="CP059084">
    <property type="protein sequence ID" value="QTC46018.1"/>
    <property type="molecule type" value="Genomic_DNA"/>
</dbReference>
<organism evidence="6 7">
    <name type="scientific">Pantoea ananas</name>
    <name type="common">Erwinia uredovora</name>
    <dbReference type="NCBI Taxonomy" id="553"/>
    <lineage>
        <taxon>Bacteria</taxon>
        <taxon>Pseudomonadati</taxon>
        <taxon>Pseudomonadota</taxon>
        <taxon>Gammaproteobacteria</taxon>
        <taxon>Enterobacterales</taxon>
        <taxon>Erwiniaceae</taxon>
        <taxon>Pantoea</taxon>
    </lineage>
</organism>
<dbReference type="PANTHER" id="PTHR33337">
    <property type="entry name" value="GFA DOMAIN-CONTAINING PROTEIN"/>
    <property type="match status" value="1"/>
</dbReference>
<evidence type="ECO:0000259" key="5">
    <source>
        <dbReference type="PROSITE" id="PS51891"/>
    </source>
</evidence>
<dbReference type="Proteomes" id="UP000663901">
    <property type="component" value="Chromosome"/>
</dbReference>
<evidence type="ECO:0000313" key="7">
    <source>
        <dbReference type="Proteomes" id="UP000663901"/>
    </source>
</evidence>
<dbReference type="PROSITE" id="PS51891">
    <property type="entry name" value="CENP_V_GFA"/>
    <property type="match status" value="1"/>
</dbReference>
<dbReference type="AlphaFoldDB" id="A0A8A4K2G1"/>
<feature type="domain" description="CENP-V/GFA" evidence="5">
    <location>
        <begin position="2"/>
        <end position="117"/>
    </location>
</feature>
<gene>
    <name evidence="6" type="ORF">H0Z12_20445</name>
</gene>
<reference evidence="6" key="1">
    <citation type="submission" date="2020-07" db="EMBL/GenBank/DDBJ databases">
        <title>Genome Sequences for Panteoa spp. that cause Center Rot in Onions.</title>
        <authorList>
            <person name="Asselin J.A."/>
            <person name="Helmann T."/>
            <person name="Beer S."/>
            <person name="Stodghill P."/>
        </authorList>
    </citation>
    <scope>NUCLEOTIDE SEQUENCE</scope>
    <source>
        <strain evidence="6">OC5a</strain>
    </source>
</reference>
<dbReference type="InterPro" id="IPR006913">
    <property type="entry name" value="CENP-V/GFA"/>
</dbReference>
<dbReference type="GO" id="GO:0016846">
    <property type="term" value="F:carbon-sulfur lyase activity"/>
    <property type="evidence" value="ECO:0007669"/>
    <property type="project" value="InterPro"/>
</dbReference>
<sequence>MISGRCLCGTVVFKLAQQPSHFYRCHCSLCRRQTGTGHNLATLVHADQFSWLAGEADISSWRRPQGYRNDFCRHCGSTVPNLLRGRPLIWLPIGLLDEDLALQCAADYCLEDAMSWDVKEVKNGYPHAPDSLDALLLALNGDK</sequence>
<keyword evidence="3" id="KW-0862">Zinc</keyword>
<protein>
    <submittedName>
        <fullName evidence="6">GFA family protein</fullName>
    </submittedName>
</protein>
<comment type="similarity">
    <text evidence="1">Belongs to the Gfa family.</text>
</comment>
<dbReference type="SUPFAM" id="SSF51316">
    <property type="entry name" value="Mss4-like"/>
    <property type="match status" value="1"/>
</dbReference>
<evidence type="ECO:0000256" key="2">
    <source>
        <dbReference type="ARBA" id="ARBA00022723"/>
    </source>
</evidence>
<name>A0A8A4K2G1_PANAN</name>
<dbReference type="Gene3D" id="3.90.1590.10">
    <property type="entry name" value="glutathione-dependent formaldehyde- activating enzyme (gfa)"/>
    <property type="match status" value="1"/>
</dbReference>
<dbReference type="Pfam" id="PF04828">
    <property type="entry name" value="GFA"/>
    <property type="match status" value="1"/>
</dbReference>
<evidence type="ECO:0000256" key="3">
    <source>
        <dbReference type="ARBA" id="ARBA00022833"/>
    </source>
</evidence>
<evidence type="ECO:0000256" key="4">
    <source>
        <dbReference type="ARBA" id="ARBA00023239"/>
    </source>
</evidence>
<keyword evidence="2" id="KW-0479">Metal-binding</keyword>
<evidence type="ECO:0000313" key="6">
    <source>
        <dbReference type="EMBL" id="QTC46018.1"/>
    </source>
</evidence>
<evidence type="ECO:0000256" key="1">
    <source>
        <dbReference type="ARBA" id="ARBA00005495"/>
    </source>
</evidence>
<proteinExistence type="inferred from homology"/>
<dbReference type="RefSeq" id="WP_105077052.1">
    <property type="nucleotide sequence ID" value="NZ_CP059084.1"/>
</dbReference>
<dbReference type="PANTHER" id="PTHR33337:SF40">
    <property type="entry name" value="CENP-V_GFA DOMAIN-CONTAINING PROTEIN-RELATED"/>
    <property type="match status" value="1"/>
</dbReference>
<dbReference type="GO" id="GO:0046872">
    <property type="term" value="F:metal ion binding"/>
    <property type="evidence" value="ECO:0007669"/>
    <property type="project" value="UniProtKB-KW"/>
</dbReference>
<accession>A0A8A4K2G1</accession>